<dbReference type="Proteomes" id="UP001249851">
    <property type="component" value="Unassembled WGS sequence"/>
</dbReference>
<name>A0AAD9V357_ACRCE</name>
<reference evidence="1" key="2">
    <citation type="journal article" date="2023" name="Science">
        <title>Genomic signatures of disease resistance in endangered staghorn corals.</title>
        <authorList>
            <person name="Vollmer S.V."/>
            <person name="Selwyn J.D."/>
            <person name="Despard B.A."/>
            <person name="Roesel C.L."/>
        </authorList>
    </citation>
    <scope>NUCLEOTIDE SEQUENCE</scope>
    <source>
        <strain evidence="1">K2</strain>
    </source>
</reference>
<organism evidence="1 2">
    <name type="scientific">Acropora cervicornis</name>
    <name type="common">Staghorn coral</name>
    <dbReference type="NCBI Taxonomy" id="6130"/>
    <lineage>
        <taxon>Eukaryota</taxon>
        <taxon>Metazoa</taxon>
        <taxon>Cnidaria</taxon>
        <taxon>Anthozoa</taxon>
        <taxon>Hexacorallia</taxon>
        <taxon>Scleractinia</taxon>
        <taxon>Astrocoeniina</taxon>
        <taxon>Acroporidae</taxon>
        <taxon>Acropora</taxon>
    </lineage>
</organism>
<accession>A0AAD9V357</accession>
<reference evidence="1" key="1">
    <citation type="journal article" date="2023" name="G3 (Bethesda)">
        <title>Whole genome assembly and annotation of the endangered Caribbean coral Acropora cervicornis.</title>
        <authorList>
            <person name="Selwyn J.D."/>
            <person name="Vollmer S.V."/>
        </authorList>
    </citation>
    <scope>NUCLEOTIDE SEQUENCE</scope>
    <source>
        <strain evidence="1">K2</strain>
    </source>
</reference>
<comment type="caution">
    <text evidence="1">The sequence shown here is derived from an EMBL/GenBank/DDBJ whole genome shotgun (WGS) entry which is preliminary data.</text>
</comment>
<protein>
    <submittedName>
        <fullName evidence="1">Uncharacterized protein</fullName>
    </submittedName>
</protein>
<proteinExistence type="predicted"/>
<evidence type="ECO:0000313" key="1">
    <source>
        <dbReference type="EMBL" id="KAK2559501.1"/>
    </source>
</evidence>
<evidence type="ECO:0000313" key="2">
    <source>
        <dbReference type="Proteomes" id="UP001249851"/>
    </source>
</evidence>
<keyword evidence="2" id="KW-1185">Reference proteome</keyword>
<gene>
    <name evidence="1" type="ORF">P5673_018147</name>
</gene>
<sequence>MADEEGFDIGRDLLVFLASLLDKTEYICQNDEGGDTVGLPQYDDCGEICDLLIEK</sequence>
<dbReference type="EMBL" id="JARQWQ010000040">
    <property type="protein sequence ID" value="KAK2559501.1"/>
    <property type="molecule type" value="Genomic_DNA"/>
</dbReference>
<dbReference type="AlphaFoldDB" id="A0AAD9V357"/>